<feature type="active site" evidence="5">
    <location>
        <position position="295"/>
    </location>
</feature>
<dbReference type="CDD" id="cd05471">
    <property type="entry name" value="pepsin_like"/>
    <property type="match status" value="1"/>
</dbReference>
<feature type="non-terminal residue" evidence="9">
    <location>
        <position position="1"/>
    </location>
</feature>
<dbReference type="PRINTS" id="PR00792">
    <property type="entry name" value="PEPSIN"/>
</dbReference>
<keyword evidence="2 6" id="KW-0645">Protease</keyword>
<dbReference type="EMBL" id="KN882023">
    <property type="protein sequence ID" value="KIY46776.1"/>
    <property type="molecule type" value="Genomic_DNA"/>
</dbReference>
<evidence type="ECO:0000256" key="4">
    <source>
        <dbReference type="ARBA" id="ARBA00022801"/>
    </source>
</evidence>
<dbReference type="PROSITE" id="PS00141">
    <property type="entry name" value="ASP_PROTEASE"/>
    <property type="match status" value="1"/>
</dbReference>
<gene>
    <name evidence="9" type="ORF">FISHEDRAFT_26238</name>
</gene>
<dbReference type="GO" id="GO:0006508">
    <property type="term" value="P:proteolysis"/>
    <property type="evidence" value="ECO:0007669"/>
    <property type="project" value="UniProtKB-KW"/>
</dbReference>
<evidence type="ECO:0000256" key="3">
    <source>
        <dbReference type="ARBA" id="ARBA00022750"/>
    </source>
</evidence>
<feature type="signal peptide" evidence="7">
    <location>
        <begin position="1"/>
        <end position="16"/>
    </location>
</feature>
<dbReference type="PROSITE" id="PS51767">
    <property type="entry name" value="PEPTIDASE_A1"/>
    <property type="match status" value="1"/>
</dbReference>
<accession>A0A0D7AA03</accession>
<keyword evidence="7" id="KW-0732">Signal</keyword>
<evidence type="ECO:0000256" key="6">
    <source>
        <dbReference type="RuleBase" id="RU000454"/>
    </source>
</evidence>
<evidence type="ECO:0000259" key="8">
    <source>
        <dbReference type="PROSITE" id="PS51767"/>
    </source>
</evidence>
<evidence type="ECO:0000313" key="10">
    <source>
        <dbReference type="Proteomes" id="UP000054144"/>
    </source>
</evidence>
<keyword evidence="10" id="KW-1185">Reference proteome</keyword>
<dbReference type="Gene3D" id="2.40.70.10">
    <property type="entry name" value="Acid Proteases"/>
    <property type="match status" value="2"/>
</dbReference>
<evidence type="ECO:0000256" key="5">
    <source>
        <dbReference type="PIRSR" id="PIRSR601461-1"/>
    </source>
</evidence>
<dbReference type="Pfam" id="PF00026">
    <property type="entry name" value="Asp"/>
    <property type="match status" value="1"/>
</dbReference>
<keyword evidence="4 6" id="KW-0378">Hydrolase</keyword>
<dbReference type="InterPro" id="IPR001969">
    <property type="entry name" value="Aspartic_peptidase_AS"/>
</dbReference>
<dbReference type="InterPro" id="IPR001461">
    <property type="entry name" value="Aspartic_peptidase_A1"/>
</dbReference>
<organism evidence="9 10">
    <name type="scientific">Fistulina hepatica ATCC 64428</name>
    <dbReference type="NCBI Taxonomy" id="1128425"/>
    <lineage>
        <taxon>Eukaryota</taxon>
        <taxon>Fungi</taxon>
        <taxon>Dikarya</taxon>
        <taxon>Basidiomycota</taxon>
        <taxon>Agaricomycotina</taxon>
        <taxon>Agaricomycetes</taxon>
        <taxon>Agaricomycetidae</taxon>
        <taxon>Agaricales</taxon>
        <taxon>Fistulinaceae</taxon>
        <taxon>Fistulina</taxon>
    </lineage>
</organism>
<dbReference type="InterPro" id="IPR021109">
    <property type="entry name" value="Peptidase_aspartic_dom_sf"/>
</dbReference>
<protein>
    <submittedName>
        <fullName evidence="9">Aspartyl protease</fullName>
    </submittedName>
</protein>
<dbReference type="OrthoDB" id="771136at2759"/>
<dbReference type="SUPFAM" id="SSF50630">
    <property type="entry name" value="Acid proteases"/>
    <property type="match status" value="1"/>
</dbReference>
<keyword evidence="3 6" id="KW-0064">Aspartyl protease</keyword>
<name>A0A0D7AA03_9AGAR</name>
<evidence type="ECO:0000256" key="7">
    <source>
        <dbReference type="SAM" id="SignalP"/>
    </source>
</evidence>
<feature type="non-terminal residue" evidence="9">
    <location>
        <position position="426"/>
    </location>
</feature>
<dbReference type="InterPro" id="IPR034164">
    <property type="entry name" value="Pepsin-like_dom"/>
</dbReference>
<sequence>LAALLVPLVCSAAAVSLDVDSALHIPLSRRSFGVRDASFYISAAERLRTKYGYPTAASRRRDTSGINIIDQGSDTSYYGSVEIGTPAQTFGVILDSGSSDLWVISSSCTTCNSTVTFDASASSTLNYSTSFGDRVTTISYGSGEVAGRIASDVVSMGGFTVKDQVFEVSATTTSEDIVDGTVSGIMGLAFESLASTDSTPFWQNLDNANEFSSPELSFWLARHIEDNITNPEATANGGVLTLGGTNTSLYTGDIDFLDMPNADDPSYWLLTMKAVTVQGSSIDISTGDEALSAIDTGTTLIGGPSADVAKIWDAVDGSESIEGGYFGFREYTCDTDVNVTLNFGGRTWSINSEDMNFGDLSSLGAQYASLCLGSIFDLDLGTNIANSSGSPGWVVGDAFLKNVYTVFRASPASVGFAELSSAAGDS</sequence>
<dbReference type="PANTHER" id="PTHR47966:SF51">
    <property type="entry name" value="BETA-SITE APP-CLEAVING ENZYME, ISOFORM A-RELATED"/>
    <property type="match status" value="1"/>
</dbReference>
<proteinExistence type="inferred from homology"/>
<dbReference type="PANTHER" id="PTHR47966">
    <property type="entry name" value="BETA-SITE APP-CLEAVING ENZYME, ISOFORM A-RELATED"/>
    <property type="match status" value="1"/>
</dbReference>
<evidence type="ECO:0000256" key="1">
    <source>
        <dbReference type="ARBA" id="ARBA00007447"/>
    </source>
</evidence>
<dbReference type="GO" id="GO:0004190">
    <property type="term" value="F:aspartic-type endopeptidase activity"/>
    <property type="evidence" value="ECO:0007669"/>
    <property type="project" value="UniProtKB-KW"/>
</dbReference>
<dbReference type="FunFam" id="2.40.70.10:FF:000115">
    <property type="entry name" value="Lysosomal aspartic protease"/>
    <property type="match status" value="1"/>
</dbReference>
<dbReference type="InterPro" id="IPR033121">
    <property type="entry name" value="PEPTIDASE_A1"/>
</dbReference>
<reference evidence="9 10" key="1">
    <citation type="journal article" date="2015" name="Fungal Genet. Biol.">
        <title>Evolution of novel wood decay mechanisms in Agaricales revealed by the genome sequences of Fistulina hepatica and Cylindrobasidium torrendii.</title>
        <authorList>
            <person name="Floudas D."/>
            <person name="Held B.W."/>
            <person name="Riley R."/>
            <person name="Nagy L.G."/>
            <person name="Koehler G."/>
            <person name="Ransdell A.S."/>
            <person name="Younus H."/>
            <person name="Chow J."/>
            <person name="Chiniquy J."/>
            <person name="Lipzen A."/>
            <person name="Tritt A."/>
            <person name="Sun H."/>
            <person name="Haridas S."/>
            <person name="LaButti K."/>
            <person name="Ohm R.A."/>
            <person name="Kues U."/>
            <person name="Blanchette R.A."/>
            <person name="Grigoriev I.V."/>
            <person name="Minto R.E."/>
            <person name="Hibbett D.S."/>
        </authorList>
    </citation>
    <scope>NUCLEOTIDE SEQUENCE [LARGE SCALE GENOMIC DNA]</scope>
    <source>
        <strain evidence="9 10">ATCC 64428</strain>
    </source>
</reference>
<feature type="chain" id="PRO_5002316327" evidence="7">
    <location>
        <begin position="17"/>
        <end position="426"/>
    </location>
</feature>
<comment type="similarity">
    <text evidence="1 6">Belongs to the peptidase A1 family.</text>
</comment>
<dbReference type="AlphaFoldDB" id="A0A0D7AA03"/>
<feature type="active site" evidence="5">
    <location>
        <position position="95"/>
    </location>
</feature>
<feature type="domain" description="Peptidase A1" evidence="8">
    <location>
        <begin position="77"/>
        <end position="417"/>
    </location>
</feature>
<dbReference type="Proteomes" id="UP000054144">
    <property type="component" value="Unassembled WGS sequence"/>
</dbReference>
<evidence type="ECO:0000313" key="9">
    <source>
        <dbReference type="EMBL" id="KIY46776.1"/>
    </source>
</evidence>
<evidence type="ECO:0000256" key="2">
    <source>
        <dbReference type="ARBA" id="ARBA00022670"/>
    </source>
</evidence>